<dbReference type="Proteomes" id="UP000688947">
    <property type="component" value="Unassembled WGS sequence"/>
</dbReference>
<gene>
    <name evidence="2" type="ORF">JG687_00008373</name>
</gene>
<protein>
    <recommendedName>
        <fullName evidence="1">Helitron helicase-like domain-containing protein</fullName>
    </recommendedName>
</protein>
<dbReference type="Pfam" id="PF14214">
    <property type="entry name" value="Helitron_like_N"/>
    <property type="match status" value="1"/>
</dbReference>
<dbReference type="EMBL" id="JAENGZ010000398">
    <property type="protein sequence ID" value="KAG6960170.1"/>
    <property type="molecule type" value="Genomic_DNA"/>
</dbReference>
<evidence type="ECO:0000259" key="1">
    <source>
        <dbReference type="Pfam" id="PF14214"/>
    </source>
</evidence>
<sequence length="75" mass="8458">MRQVDAFIKYVLGIGPSLFGDVKAYFVMVETQGRGTLHIHLLIWLNNCPLNSTAVERLLDSTDGNRFREQVASYA</sequence>
<name>A0A8T1UEG4_9STRA</name>
<proteinExistence type="predicted"/>
<dbReference type="OrthoDB" id="126095at2759"/>
<dbReference type="AlphaFoldDB" id="A0A8T1UEG4"/>
<accession>A0A8T1UEG4</accession>
<dbReference type="InterPro" id="IPR025476">
    <property type="entry name" value="Helitron_helicase-like"/>
</dbReference>
<evidence type="ECO:0000313" key="3">
    <source>
        <dbReference type="Proteomes" id="UP000688947"/>
    </source>
</evidence>
<organism evidence="2 3">
    <name type="scientific">Phytophthora cactorum</name>
    <dbReference type="NCBI Taxonomy" id="29920"/>
    <lineage>
        <taxon>Eukaryota</taxon>
        <taxon>Sar</taxon>
        <taxon>Stramenopiles</taxon>
        <taxon>Oomycota</taxon>
        <taxon>Peronosporomycetes</taxon>
        <taxon>Peronosporales</taxon>
        <taxon>Peronosporaceae</taxon>
        <taxon>Phytophthora</taxon>
    </lineage>
</organism>
<comment type="caution">
    <text evidence="2">The sequence shown here is derived from an EMBL/GenBank/DDBJ whole genome shotgun (WGS) entry which is preliminary data.</text>
</comment>
<reference evidence="2" key="1">
    <citation type="submission" date="2021-01" db="EMBL/GenBank/DDBJ databases">
        <title>Phytophthora aleatoria, a newly-described species from Pinus radiata is distinct from Phytophthora cactorum isolates based on comparative genomics.</title>
        <authorList>
            <person name="Mcdougal R."/>
            <person name="Panda P."/>
            <person name="Williams N."/>
            <person name="Studholme D.J."/>
        </authorList>
    </citation>
    <scope>NUCLEOTIDE SEQUENCE</scope>
    <source>
        <strain evidence="2">NZFS 3830</strain>
    </source>
</reference>
<feature type="domain" description="Helitron helicase-like" evidence="1">
    <location>
        <begin position="2"/>
        <end position="43"/>
    </location>
</feature>
<evidence type="ECO:0000313" key="2">
    <source>
        <dbReference type="EMBL" id="KAG6960170.1"/>
    </source>
</evidence>